<comment type="caution">
    <text evidence="2">The sequence shown here is derived from an EMBL/GenBank/DDBJ whole genome shotgun (WGS) entry which is preliminary data.</text>
</comment>
<reference evidence="2 3" key="1">
    <citation type="submission" date="2020-07" db="EMBL/GenBank/DDBJ databases">
        <title>Sequencing the genomes of 1000 actinobacteria strains.</title>
        <authorList>
            <person name="Klenk H.-P."/>
        </authorList>
    </citation>
    <scope>NUCLEOTIDE SEQUENCE [LARGE SCALE GENOMIC DNA]</scope>
    <source>
        <strain evidence="2 3">DSM 15664</strain>
    </source>
</reference>
<evidence type="ECO:0000256" key="1">
    <source>
        <dbReference type="SAM" id="MobiDB-lite"/>
    </source>
</evidence>
<dbReference type="AlphaFoldDB" id="A0A7Z0E9S6"/>
<dbReference type="Proteomes" id="UP000560069">
    <property type="component" value="Unassembled WGS sequence"/>
</dbReference>
<protein>
    <submittedName>
        <fullName evidence="2">Uncharacterized protein</fullName>
    </submittedName>
</protein>
<dbReference type="EMBL" id="JACCFQ010000001">
    <property type="protein sequence ID" value="NYJ16967.1"/>
    <property type="molecule type" value="Genomic_DNA"/>
</dbReference>
<accession>A0A7Z0E9S6</accession>
<dbReference type="RefSeq" id="WP_179441793.1">
    <property type="nucleotide sequence ID" value="NZ_BAAALK010000002.1"/>
</dbReference>
<name>A0A7Z0E9S6_9MICC</name>
<gene>
    <name evidence="2" type="ORF">HNR11_001501</name>
</gene>
<evidence type="ECO:0000313" key="3">
    <source>
        <dbReference type="Proteomes" id="UP000560069"/>
    </source>
</evidence>
<evidence type="ECO:0000313" key="2">
    <source>
        <dbReference type="EMBL" id="NYJ16967.1"/>
    </source>
</evidence>
<organism evidence="2 3">
    <name type="scientific">Nesterenkonia sandarakina</name>
    <dbReference type="NCBI Taxonomy" id="272918"/>
    <lineage>
        <taxon>Bacteria</taxon>
        <taxon>Bacillati</taxon>
        <taxon>Actinomycetota</taxon>
        <taxon>Actinomycetes</taxon>
        <taxon>Micrococcales</taxon>
        <taxon>Micrococcaceae</taxon>
        <taxon>Nesterenkonia</taxon>
    </lineage>
</organism>
<feature type="region of interest" description="Disordered" evidence="1">
    <location>
        <begin position="1"/>
        <end position="28"/>
    </location>
</feature>
<keyword evidence="3" id="KW-1185">Reference proteome</keyword>
<sequence length="170" mass="18318">MAHLDSDAGHYAPLPEPSTAPDSPFTRAPTLAGRERVVAIGALCDFAEVPTGGNPGLSVSIFEHCILDDGQRVHLDERGFTQSPMHRADGVTVVTPASAPRPGRESLTQDVLNCVLPEDLPDGSPPVDDHPWEELARAAREAGVQVSAGQLRGLEYFVEFTERVEKWLEG</sequence>
<proteinExistence type="predicted"/>